<keyword evidence="1" id="KW-1133">Transmembrane helix</keyword>
<sequence length="191" mass="19887">MNGKRQESAHRHHSLDVQLRYLWGGVLGFLALSASVPGWLQLLSLPSESPQDSLSRAAVAVGRMQPLCPHSESPQDSLSRAAVAAGRLQRRWSAHASVSRSVVSDPTDCSPPGFSVGGILCKNAGAGFMPPPGHLPASAGGRSTTGAACRGCHAAACSVRSPAGAVWRQGVSARAPAGLCSWNPHLQQERT</sequence>
<reference evidence="2" key="1">
    <citation type="submission" date="2023-04" db="EMBL/GenBank/DDBJ databases">
        <authorList>
            <consortium name="ELIXIR-Norway"/>
        </authorList>
    </citation>
    <scope>NUCLEOTIDE SEQUENCE [LARGE SCALE GENOMIC DNA]</scope>
</reference>
<organism evidence="2 3">
    <name type="scientific">Rangifer tarandus platyrhynchus</name>
    <name type="common">Svalbard reindeer</name>
    <dbReference type="NCBI Taxonomy" id="3082113"/>
    <lineage>
        <taxon>Eukaryota</taxon>
        <taxon>Metazoa</taxon>
        <taxon>Chordata</taxon>
        <taxon>Craniata</taxon>
        <taxon>Vertebrata</taxon>
        <taxon>Euteleostomi</taxon>
        <taxon>Mammalia</taxon>
        <taxon>Eutheria</taxon>
        <taxon>Laurasiatheria</taxon>
        <taxon>Artiodactyla</taxon>
        <taxon>Ruminantia</taxon>
        <taxon>Pecora</taxon>
        <taxon>Cervidae</taxon>
        <taxon>Odocoileinae</taxon>
        <taxon>Rangifer</taxon>
    </lineage>
</organism>
<keyword evidence="1" id="KW-0472">Membrane</keyword>
<proteinExistence type="predicted"/>
<keyword evidence="1" id="KW-0812">Transmembrane</keyword>
<feature type="transmembrane region" description="Helical" evidence="1">
    <location>
        <begin position="21"/>
        <end position="40"/>
    </location>
</feature>
<name>A0ABN8ZCG4_RANTA</name>
<gene>
    <name evidence="2" type="ORF">MRATA1EN1_LOCUS20452</name>
</gene>
<dbReference type="Proteomes" id="UP001176941">
    <property type="component" value="Chromosome 30"/>
</dbReference>
<dbReference type="EMBL" id="OX459966">
    <property type="protein sequence ID" value="CAI9171490.1"/>
    <property type="molecule type" value="Genomic_DNA"/>
</dbReference>
<accession>A0ABN8ZCG4</accession>
<evidence type="ECO:0000313" key="2">
    <source>
        <dbReference type="EMBL" id="CAI9171490.1"/>
    </source>
</evidence>
<evidence type="ECO:0000256" key="1">
    <source>
        <dbReference type="SAM" id="Phobius"/>
    </source>
</evidence>
<protein>
    <submittedName>
        <fullName evidence="2">Uncharacterized protein</fullName>
    </submittedName>
</protein>
<evidence type="ECO:0000313" key="3">
    <source>
        <dbReference type="Proteomes" id="UP001176941"/>
    </source>
</evidence>
<keyword evidence="3" id="KW-1185">Reference proteome</keyword>